<dbReference type="RefSeq" id="XP_040695007.1">
    <property type="nucleotide sequence ID" value="XM_040831783.1"/>
</dbReference>
<evidence type="ECO:0000256" key="7">
    <source>
        <dbReference type="ARBA" id="ARBA00022927"/>
    </source>
</evidence>
<dbReference type="OrthoDB" id="2013972at2759"/>
<keyword evidence="5 10" id="KW-0256">Endoplasmic reticulum</keyword>
<keyword evidence="13" id="KW-1185">Reference proteome</keyword>
<feature type="region of interest" description="Disordered" evidence="11">
    <location>
        <begin position="119"/>
        <end position="142"/>
    </location>
</feature>
<dbReference type="STRING" id="1073089.A0A1L9S2E7"/>
<dbReference type="PANTHER" id="PTHR23284">
    <property type="entry name" value="PROLACTIN REGULATORY ELEMENT BINDING PROTEIN"/>
    <property type="match status" value="1"/>
</dbReference>
<dbReference type="GO" id="GO:0000139">
    <property type="term" value="C:Golgi membrane"/>
    <property type="evidence" value="ECO:0007669"/>
    <property type="project" value="UniProtKB-SubCell"/>
</dbReference>
<evidence type="ECO:0000256" key="9">
    <source>
        <dbReference type="ARBA" id="ARBA00023136"/>
    </source>
</evidence>
<dbReference type="GeneID" id="63747631"/>
<evidence type="ECO:0000256" key="4">
    <source>
        <dbReference type="ARBA" id="ARBA00022737"/>
    </source>
</evidence>
<evidence type="ECO:0000313" key="13">
    <source>
        <dbReference type="Proteomes" id="UP000184383"/>
    </source>
</evidence>
<keyword evidence="9" id="KW-0472">Membrane</keyword>
<comment type="similarity">
    <text evidence="10">Belongs to the WD repeat SEC12 family.</text>
</comment>
<comment type="function">
    <text evidence="10">Guanine nucleotide-exchange factor (GEF) required for the formation or budding of transport vesicles from the ER.</text>
</comment>
<keyword evidence="7 10" id="KW-0653">Protein transport</keyword>
<dbReference type="GO" id="GO:0015031">
    <property type="term" value="P:protein transport"/>
    <property type="evidence" value="ECO:0007669"/>
    <property type="project" value="UniProtKB-KW"/>
</dbReference>
<accession>A0A1L9S2E7</accession>
<evidence type="ECO:0000256" key="5">
    <source>
        <dbReference type="ARBA" id="ARBA00022824"/>
    </source>
</evidence>
<evidence type="ECO:0000256" key="2">
    <source>
        <dbReference type="ARBA" id="ARBA00022574"/>
    </source>
</evidence>
<keyword evidence="8" id="KW-1133">Transmembrane helix</keyword>
<dbReference type="Proteomes" id="UP000184383">
    <property type="component" value="Unassembled WGS sequence"/>
</dbReference>
<keyword evidence="3" id="KW-0812">Transmembrane</keyword>
<evidence type="ECO:0000256" key="3">
    <source>
        <dbReference type="ARBA" id="ARBA00022692"/>
    </source>
</evidence>
<evidence type="ECO:0000256" key="11">
    <source>
        <dbReference type="SAM" id="MobiDB-lite"/>
    </source>
</evidence>
<name>A0A1L9S2E7_ASPWE</name>
<keyword evidence="6" id="KW-0931">ER-Golgi transport</keyword>
<dbReference type="GO" id="GO:0003400">
    <property type="term" value="P:regulation of COPII vesicle coating"/>
    <property type="evidence" value="ECO:0007669"/>
    <property type="project" value="UniProtKB-UniRule"/>
</dbReference>
<dbReference type="EMBL" id="KV878209">
    <property type="protein sequence ID" value="OJJ41331.1"/>
    <property type="molecule type" value="Genomic_DNA"/>
</dbReference>
<keyword evidence="1 10" id="KW-0813">Transport</keyword>
<comment type="subcellular location">
    <subcellularLocation>
        <location evidence="10">Endoplasmic reticulum membrane</location>
        <topology evidence="10">Single-pass type II membrane protein</topology>
    </subcellularLocation>
    <subcellularLocation>
        <location evidence="10">Golgi apparatus membrane</location>
        <topology evidence="10">Single-pass type II membrane protein</topology>
    </subcellularLocation>
</comment>
<dbReference type="Gene3D" id="2.130.10.10">
    <property type="entry name" value="YVTN repeat-like/Quinoprotein amine dehydrogenase"/>
    <property type="match status" value="1"/>
</dbReference>
<keyword evidence="4 10" id="KW-0677">Repeat</keyword>
<dbReference type="GO" id="GO:0006888">
    <property type="term" value="P:endoplasmic reticulum to Golgi vesicle-mediated transport"/>
    <property type="evidence" value="ECO:0007669"/>
    <property type="project" value="UniProtKB-UniRule"/>
</dbReference>
<protein>
    <recommendedName>
        <fullName evidence="10">Guanine nucleotide-exchange factor SEC12</fullName>
    </recommendedName>
</protein>
<dbReference type="FunFam" id="2.130.10.10:FF:001559">
    <property type="entry name" value="Uncharacterized protein"/>
    <property type="match status" value="1"/>
</dbReference>
<evidence type="ECO:0000313" key="12">
    <source>
        <dbReference type="EMBL" id="OJJ41331.1"/>
    </source>
</evidence>
<evidence type="ECO:0000256" key="1">
    <source>
        <dbReference type="ARBA" id="ARBA00022448"/>
    </source>
</evidence>
<dbReference type="InterPro" id="IPR045260">
    <property type="entry name" value="Sec12-like"/>
</dbReference>
<proteinExistence type="inferred from homology"/>
<keyword evidence="2 10" id="KW-0853">WD repeat</keyword>
<dbReference type="GO" id="GO:0005789">
    <property type="term" value="C:endoplasmic reticulum membrane"/>
    <property type="evidence" value="ECO:0007669"/>
    <property type="project" value="UniProtKB-SubCell"/>
</dbReference>
<dbReference type="GO" id="GO:0005085">
    <property type="term" value="F:guanyl-nucleotide exchange factor activity"/>
    <property type="evidence" value="ECO:0007669"/>
    <property type="project" value="InterPro"/>
</dbReference>
<evidence type="ECO:0000256" key="6">
    <source>
        <dbReference type="ARBA" id="ARBA00022892"/>
    </source>
</evidence>
<dbReference type="InterPro" id="IPR015943">
    <property type="entry name" value="WD40/YVTN_repeat-like_dom_sf"/>
</dbReference>
<dbReference type="VEuPathDB" id="FungiDB:ASPWEDRAFT_179073"/>
<sequence length="662" mass="71513">MAPTIPSAKLTLSCPLFAADFDPRNNGFLLVAGGGGEGRSGVGNRIPREGDQQALLNTSRRNGLSQIVDIELSRDEDSVTSLAAAQASDESIVTLAGINSSLAEQKRDNNQHLRSFKIDFPPRKSAASSPEVKEASGENEALGKTTPLSRASVFRTKGASSGSDTYQRILRLSPWRGAEFPRVAAIATGMAPSGEIVLFNGVTETPTEKDVIGRIRLGDGEEAEDLDIMHLEEDGKFKVAYTNGVDIFICHVSSETRSNAAPEVTRVYSTPLPEKGTPRPKFRSLRFLSSTTLLVLQNAPSRGGSELMVFNLPVSTSPKKSPEATIVRRKKLRKTIKIGLGLDVCNLGENPEQQQQSIIAVSGSDQSIEILTLESDSKGGHRKLQPYTSLRDVHPFAMTKICFSTFIPPSHPVTPEVGPQYVKLASVSMGNTVVVHTFPLSPFPPPSRTPRYVLVNPGASEIWNNTISGLSALISILTVCILLQAFTEIRGLTPPYMGVSDWLPPTIRDTIAVPYNMPPLPGTAQPSIGDPVISPSLSSAAIPTTTEVVEEAPQQPTLRDLVRDRDAVVAIAEADTPLPPSIIVRCSDADILIETAITASPNLQDEKARPWEQLGEEEQIRWKQHLADAGHWAIEEGETILQGVLFGEYCGFVGDVVQEELL</sequence>
<dbReference type="AlphaFoldDB" id="A0A1L9S2E7"/>
<reference evidence="13" key="1">
    <citation type="journal article" date="2017" name="Genome Biol.">
        <title>Comparative genomics reveals high biological diversity and specific adaptations in the industrially and medically important fungal genus Aspergillus.</title>
        <authorList>
            <person name="de Vries R.P."/>
            <person name="Riley R."/>
            <person name="Wiebenga A."/>
            <person name="Aguilar-Osorio G."/>
            <person name="Amillis S."/>
            <person name="Uchima C.A."/>
            <person name="Anderluh G."/>
            <person name="Asadollahi M."/>
            <person name="Askin M."/>
            <person name="Barry K."/>
            <person name="Battaglia E."/>
            <person name="Bayram O."/>
            <person name="Benocci T."/>
            <person name="Braus-Stromeyer S.A."/>
            <person name="Caldana C."/>
            <person name="Canovas D."/>
            <person name="Cerqueira G.C."/>
            <person name="Chen F."/>
            <person name="Chen W."/>
            <person name="Choi C."/>
            <person name="Clum A."/>
            <person name="Dos Santos R.A."/>
            <person name="Damasio A.R."/>
            <person name="Diallinas G."/>
            <person name="Emri T."/>
            <person name="Fekete E."/>
            <person name="Flipphi M."/>
            <person name="Freyberg S."/>
            <person name="Gallo A."/>
            <person name="Gournas C."/>
            <person name="Habgood R."/>
            <person name="Hainaut M."/>
            <person name="Harispe M.L."/>
            <person name="Henrissat B."/>
            <person name="Hilden K.S."/>
            <person name="Hope R."/>
            <person name="Hossain A."/>
            <person name="Karabika E."/>
            <person name="Karaffa L."/>
            <person name="Karanyi Z."/>
            <person name="Krasevec N."/>
            <person name="Kuo A."/>
            <person name="Kusch H."/>
            <person name="LaButti K."/>
            <person name="Lagendijk E.L."/>
            <person name="Lapidus A."/>
            <person name="Levasseur A."/>
            <person name="Lindquist E."/>
            <person name="Lipzen A."/>
            <person name="Logrieco A.F."/>
            <person name="MacCabe A."/>
            <person name="Maekelae M.R."/>
            <person name="Malavazi I."/>
            <person name="Melin P."/>
            <person name="Meyer V."/>
            <person name="Mielnichuk N."/>
            <person name="Miskei M."/>
            <person name="Molnar A.P."/>
            <person name="Mule G."/>
            <person name="Ngan C.Y."/>
            <person name="Orejas M."/>
            <person name="Orosz E."/>
            <person name="Ouedraogo J.P."/>
            <person name="Overkamp K.M."/>
            <person name="Park H.-S."/>
            <person name="Perrone G."/>
            <person name="Piumi F."/>
            <person name="Punt P.J."/>
            <person name="Ram A.F."/>
            <person name="Ramon A."/>
            <person name="Rauscher S."/>
            <person name="Record E."/>
            <person name="Riano-Pachon D.M."/>
            <person name="Robert V."/>
            <person name="Roehrig J."/>
            <person name="Ruller R."/>
            <person name="Salamov A."/>
            <person name="Salih N.S."/>
            <person name="Samson R.A."/>
            <person name="Sandor E."/>
            <person name="Sanguinetti M."/>
            <person name="Schuetze T."/>
            <person name="Sepcic K."/>
            <person name="Shelest E."/>
            <person name="Sherlock G."/>
            <person name="Sophianopoulou V."/>
            <person name="Squina F.M."/>
            <person name="Sun H."/>
            <person name="Susca A."/>
            <person name="Todd R.B."/>
            <person name="Tsang A."/>
            <person name="Unkles S.E."/>
            <person name="van de Wiele N."/>
            <person name="van Rossen-Uffink D."/>
            <person name="Oliveira J.V."/>
            <person name="Vesth T.C."/>
            <person name="Visser J."/>
            <person name="Yu J.-H."/>
            <person name="Zhou M."/>
            <person name="Andersen M.R."/>
            <person name="Archer D.B."/>
            <person name="Baker S.E."/>
            <person name="Benoit I."/>
            <person name="Brakhage A.A."/>
            <person name="Braus G.H."/>
            <person name="Fischer R."/>
            <person name="Frisvad J.C."/>
            <person name="Goldman G.H."/>
            <person name="Houbraken J."/>
            <person name="Oakley B."/>
            <person name="Pocsi I."/>
            <person name="Scazzocchio C."/>
            <person name="Seiboth B."/>
            <person name="vanKuyk P.A."/>
            <person name="Wortman J."/>
            <person name="Dyer P.S."/>
            <person name="Grigoriev I.V."/>
        </authorList>
    </citation>
    <scope>NUCLEOTIDE SEQUENCE [LARGE SCALE GENOMIC DNA]</scope>
    <source>
        <strain evidence="13">DTO 134E9</strain>
    </source>
</reference>
<evidence type="ECO:0000256" key="8">
    <source>
        <dbReference type="ARBA" id="ARBA00022989"/>
    </source>
</evidence>
<organism evidence="12 13">
    <name type="scientific">Aspergillus wentii DTO 134E9</name>
    <dbReference type="NCBI Taxonomy" id="1073089"/>
    <lineage>
        <taxon>Eukaryota</taxon>
        <taxon>Fungi</taxon>
        <taxon>Dikarya</taxon>
        <taxon>Ascomycota</taxon>
        <taxon>Pezizomycotina</taxon>
        <taxon>Eurotiomycetes</taxon>
        <taxon>Eurotiomycetidae</taxon>
        <taxon>Eurotiales</taxon>
        <taxon>Aspergillaceae</taxon>
        <taxon>Aspergillus</taxon>
        <taxon>Aspergillus subgen. Cremei</taxon>
    </lineage>
</organism>
<gene>
    <name evidence="12" type="ORF">ASPWEDRAFT_179073</name>
</gene>
<dbReference type="PANTHER" id="PTHR23284:SF0">
    <property type="entry name" value="PROLACTIN REGULATORY ELEMENT-BINDING PROTEIN"/>
    <property type="match status" value="1"/>
</dbReference>
<evidence type="ECO:0000256" key="10">
    <source>
        <dbReference type="RuleBase" id="RU369019"/>
    </source>
</evidence>